<proteinExistence type="predicted"/>
<dbReference type="PANTHER" id="PTHR37957:SF1">
    <property type="entry name" value="PHYTASE-LIKE DOMAIN-CONTAINING PROTEIN"/>
    <property type="match status" value="1"/>
</dbReference>
<feature type="signal peptide" evidence="1">
    <location>
        <begin position="1"/>
        <end position="30"/>
    </location>
</feature>
<dbReference type="NCBIfam" id="TIGR02595">
    <property type="entry name" value="PEP_CTERM"/>
    <property type="match status" value="1"/>
</dbReference>
<gene>
    <name evidence="3" type="ORF">AsFPU1_0802</name>
</gene>
<name>A0A401IDP3_APHSA</name>
<dbReference type="InterPro" id="IPR027372">
    <property type="entry name" value="Phytase-like_dom"/>
</dbReference>
<evidence type="ECO:0000313" key="4">
    <source>
        <dbReference type="Proteomes" id="UP000287247"/>
    </source>
</evidence>
<dbReference type="PANTHER" id="PTHR37957">
    <property type="entry name" value="BLR7070 PROTEIN"/>
    <property type="match status" value="1"/>
</dbReference>
<dbReference type="Proteomes" id="UP000287247">
    <property type="component" value="Unassembled WGS sequence"/>
</dbReference>
<dbReference type="AlphaFoldDB" id="A0A401IDP3"/>
<comment type="caution">
    <text evidence="3">The sequence shown here is derived from an EMBL/GenBank/DDBJ whole genome shotgun (WGS) entry which is preliminary data.</text>
</comment>
<protein>
    <recommendedName>
        <fullName evidence="2">Phytase-like domain-containing protein</fullName>
    </recommendedName>
</protein>
<feature type="chain" id="PRO_5019335065" description="Phytase-like domain-containing protein" evidence="1">
    <location>
        <begin position="31"/>
        <end position="462"/>
    </location>
</feature>
<evidence type="ECO:0000313" key="3">
    <source>
        <dbReference type="EMBL" id="GBF79407.1"/>
    </source>
</evidence>
<dbReference type="OrthoDB" id="384721at2"/>
<evidence type="ECO:0000259" key="2">
    <source>
        <dbReference type="Pfam" id="PF13449"/>
    </source>
</evidence>
<accession>A0A401IDP3</accession>
<keyword evidence="4" id="KW-1185">Reference proteome</keyword>
<dbReference type="EMBL" id="BDQK01000002">
    <property type="protein sequence ID" value="GBF79407.1"/>
    <property type="molecule type" value="Genomic_DNA"/>
</dbReference>
<dbReference type="Pfam" id="PF13449">
    <property type="entry name" value="Phytase-like"/>
    <property type="match status" value="1"/>
</dbReference>
<sequence length="462" mass="50362">MLKFSFCLKYSLTATSLILGSIFTSSNALATQLVGRAVLSANTFAPGPTSGQFITPSNGFIPPFVNQEPVQGFSSILPGLKPNTYRVLEDNGFGSKANSADSVLRFYGVELDFNTGQVFAANWQTGDRLASFTNESFLQLNDRDNKAGFLIVADLVNYPNSAIPVDANIKNNRWLTGADFDIESFRQASDGTFWVGDELGPFLLHFGSEGQLLKAPISVPNVLGFDANPFVQSPDNPNLTTANLGRSRGFEGLAINPSGTKLYPLLEGPLTSDSQRDRLLIYEFDLTTEQFTGKSFNYRLEDTSHAIGELTAISDNEFIVIERDGRQGDPNNPAFTNPAQFKRLYKIDINQVDGNGFVKKDLLVDLLNIDDPNNLGGNGTTNGIFTFPFVTIESVLPINKNTLLLVNDNNFPFSVGRTPGQADNNEFILVSVSVPESSSLVGLLLLGGLGLFLMIKHQRKSE</sequence>
<organism evidence="3 4">
    <name type="scientific">Aphanothece sacrum FPU1</name>
    <dbReference type="NCBI Taxonomy" id="1920663"/>
    <lineage>
        <taxon>Bacteria</taxon>
        <taxon>Bacillati</taxon>
        <taxon>Cyanobacteriota</taxon>
        <taxon>Cyanophyceae</taxon>
        <taxon>Oscillatoriophycideae</taxon>
        <taxon>Chroococcales</taxon>
        <taxon>Aphanothecaceae</taxon>
        <taxon>Aphanothece</taxon>
    </lineage>
</organism>
<keyword evidence="1" id="KW-0732">Signal</keyword>
<dbReference type="InterPro" id="IPR013424">
    <property type="entry name" value="Ice-binding_C"/>
</dbReference>
<evidence type="ECO:0000256" key="1">
    <source>
        <dbReference type="SAM" id="SignalP"/>
    </source>
</evidence>
<dbReference type="RefSeq" id="WP_124977497.1">
    <property type="nucleotide sequence ID" value="NZ_BDQK01000002.1"/>
</dbReference>
<reference evidence="4" key="1">
    <citation type="submission" date="2017-05" db="EMBL/GenBank/DDBJ databases">
        <title>Physiological properties and genetic analysis related to exopolysaccharide production of fresh-water unicellular cyanobacterium Aphanothece sacrum, Suizenji Nori, that has been cultured as a food source in Japan.</title>
        <authorList>
            <person name="Kanesaki Y."/>
            <person name="Yoshikawa S."/>
            <person name="Ohki K."/>
        </authorList>
    </citation>
    <scope>NUCLEOTIDE SEQUENCE [LARGE SCALE GENOMIC DNA]</scope>
    <source>
        <strain evidence="4">FPU1</strain>
    </source>
</reference>
<feature type="domain" description="Phytase-like" evidence="2">
    <location>
        <begin position="69"/>
        <end position="411"/>
    </location>
</feature>